<dbReference type="InterPro" id="IPR036188">
    <property type="entry name" value="FAD/NAD-bd_sf"/>
</dbReference>
<name>A0A386ZCB1_9NOCA</name>
<dbReference type="Proteomes" id="UP000267164">
    <property type="component" value="Chromosome"/>
</dbReference>
<dbReference type="PANTHER" id="PTHR46091:SF3">
    <property type="entry name" value="AMINE OXIDASE DOMAIN-CONTAINING PROTEIN"/>
    <property type="match status" value="1"/>
</dbReference>
<accession>A0A386ZCB1</accession>
<evidence type="ECO:0000256" key="5">
    <source>
        <dbReference type="ARBA" id="ARBA00023027"/>
    </source>
</evidence>
<feature type="domain" description="Amine oxidase" evidence="6">
    <location>
        <begin position="432"/>
        <end position="524"/>
    </location>
</feature>
<dbReference type="Gene3D" id="3.50.50.60">
    <property type="entry name" value="FAD/NAD(P)-binding domain"/>
    <property type="match status" value="2"/>
</dbReference>
<protein>
    <submittedName>
        <fullName evidence="7">NAD(P)/FAD-dependent oxidoreductase</fullName>
    </submittedName>
</protein>
<dbReference type="RefSeq" id="WP_120738055.1">
    <property type="nucleotide sequence ID" value="NZ_CP032568.1"/>
</dbReference>
<keyword evidence="5" id="KW-0520">NAD</keyword>
<dbReference type="InterPro" id="IPR002937">
    <property type="entry name" value="Amino_oxidase"/>
</dbReference>
<dbReference type="GO" id="GO:0016491">
    <property type="term" value="F:oxidoreductase activity"/>
    <property type="evidence" value="ECO:0007669"/>
    <property type="project" value="InterPro"/>
</dbReference>
<proteinExistence type="predicted"/>
<reference evidence="7 8" key="1">
    <citation type="submission" date="2018-09" db="EMBL/GenBank/DDBJ databases">
        <title>Nocardia yunnanensis sp. nov., an actinomycete isolated from a soil sample.</title>
        <authorList>
            <person name="Zhang J."/>
        </authorList>
    </citation>
    <scope>NUCLEOTIDE SEQUENCE [LARGE SCALE GENOMIC DNA]</scope>
    <source>
        <strain evidence="7 8">CFHS0054</strain>
    </source>
</reference>
<evidence type="ECO:0000256" key="4">
    <source>
        <dbReference type="ARBA" id="ARBA00022857"/>
    </source>
</evidence>
<evidence type="ECO:0000313" key="7">
    <source>
        <dbReference type="EMBL" id="AYF75492.1"/>
    </source>
</evidence>
<dbReference type="SUPFAM" id="SSF51905">
    <property type="entry name" value="FAD/NAD(P)-binding domain"/>
    <property type="match status" value="1"/>
</dbReference>
<evidence type="ECO:0000313" key="8">
    <source>
        <dbReference type="Proteomes" id="UP000267164"/>
    </source>
</evidence>
<feature type="domain" description="Amine oxidase" evidence="6">
    <location>
        <begin position="18"/>
        <end position="320"/>
    </location>
</feature>
<dbReference type="OrthoDB" id="9774675at2"/>
<evidence type="ECO:0000256" key="3">
    <source>
        <dbReference type="ARBA" id="ARBA00022827"/>
    </source>
</evidence>
<dbReference type="EMBL" id="CP032568">
    <property type="protein sequence ID" value="AYF75492.1"/>
    <property type="molecule type" value="Genomic_DNA"/>
</dbReference>
<keyword evidence="8" id="KW-1185">Reference proteome</keyword>
<dbReference type="KEGG" id="nyu:D7D52_18370"/>
<gene>
    <name evidence="7" type="ORF">D7D52_18370</name>
</gene>
<keyword evidence="1" id="KW-0285">Flavoprotein</keyword>
<dbReference type="InterPro" id="IPR052206">
    <property type="entry name" value="Retinol_saturase"/>
</dbReference>
<keyword evidence="4" id="KW-0521">NADP</keyword>
<keyword evidence="2" id="KW-0732">Signal</keyword>
<evidence type="ECO:0000256" key="2">
    <source>
        <dbReference type="ARBA" id="ARBA00022729"/>
    </source>
</evidence>
<dbReference type="AlphaFoldDB" id="A0A386ZCB1"/>
<keyword evidence="3" id="KW-0274">FAD</keyword>
<dbReference type="Pfam" id="PF01593">
    <property type="entry name" value="Amino_oxidase"/>
    <property type="match status" value="2"/>
</dbReference>
<sequence length="569" mass="61622">MSHSPGKRWDAIVVGSGMGGLTAAAYLAANGKRTLVLEAGEVLGGCTHVFRRKQFEFEVGVHYLGDCGPEGAIPTMLRGVGIDDRVEFLPMDPDGFDTIVYPEVTVKVPRGWDAYLANLIAAFPQDADGLRRFIGVLRALGEATDRITTPDSLTGMAKLVAKAGPAAAWAMLPLGTLLDACRLSNGARSVLSSQASYLSPPHRAATMVHAVFLHNYIRDGGWFPAGGGQVFAAHLASVVRAHGGDWRTDARVRRILVEHGRVTGVELADGERIDADVVVSNADIKRTFLDLVGRDKLPWWAVTRVNSYRMSLPLFNVYLALDMDLRGQMPITNYFSYPVLEPSEKAFDLAERAGTLNEDQIGELYARTPGFVSVQSVKDPECRRIAPAGYTNLEVMSAAPADYRFWGIETGPYDGGRYRREATYLKRKEEVTELLIDRAAAVIPGLRDHIVWQEAGTPITQERYTYSNDGVAYGIDLSWHQFGPLRPSPRTRIKGLFLAGASNSWGPGVEGAMASGVGAAGAVLGRALGAEIRRGATFGDRSALPAIAADWDPLMEVGGPEHQRFTPAG</sequence>
<evidence type="ECO:0000256" key="1">
    <source>
        <dbReference type="ARBA" id="ARBA00022630"/>
    </source>
</evidence>
<evidence type="ECO:0000259" key="6">
    <source>
        <dbReference type="Pfam" id="PF01593"/>
    </source>
</evidence>
<dbReference type="PANTHER" id="PTHR46091">
    <property type="entry name" value="BLR7054 PROTEIN"/>
    <property type="match status" value="1"/>
</dbReference>
<organism evidence="7 8">
    <name type="scientific">Nocardia yunnanensis</name>
    <dbReference type="NCBI Taxonomy" id="2382165"/>
    <lineage>
        <taxon>Bacteria</taxon>
        <taxon>Bacillati</taxon>
        <taxon>Actinomycetota</taxon>
        <taxon>Actinomycetes</taxon>
        <taxon>Mycobacteriales</taxon>
        <taxon>Nocardiaceae</taxon>
        <taxon>Nocardia</taxon>
    </lineage>
</organism>